<accession>A0A8J9YPZ8</accession>
<sequence>MSAGVTFGRLGGGNKERPLWTDWSSFEVSPCSSTGNSEQQPRQTLSSSSDLELRTPTSLTQEELQAAAAPWLPGQLSDDGKDLNFLTENDTNFMLRWAEGLLTETQKQQSDAQLLTGVNNGALEEAKNGVHQRGCLPVYTPACGVTQCQETPTNSQHLGDPCLPRSATKAPNKRAFPPSQKCASLACATAPDVQWYKCCTGSSPNDIVAQYASGRTVNVVQFDGVLLSFDDTQAVQVLSSQNTGDVSVTTPDKRPACRRQLWPEERQKTKSHDITEGAPWYFNFSQKIPVGTSRRPGDCTADRSEASTPPPHGRQQQATPRANKAKRRHLDKSRVNRTYKGSGLQA</sequence>
<feature type="compositionally biased region" description="Basic and acidic residues" evidence="1">
    <location>
        <begin position="295"/>
        <end position="305"/>
    </location>
</feature>
<feature type="compositionally biased region" description="Polar residues" evidence="1">
    <location>
        <begin position="22"/>
        <end position="55"/>
    </location>
</feature>
<dbReference type="AlphaFoldDB" id="A0A8J9YPZ8"/>
<evidence type="ECO:0000256" key="1">
    <source>
        <dbReference type="SAM" id="MobiDB-lite"/>
    </source>
</evidence>
<feature type="compositionally biased region" description="Basic residues" evidence="1">
    <location>
        <begin position="323"/>
        <end position="337"/>
    </location>
</feature>
<dbReference type="Proteomes" id="UP000838412">
    <property type="component" value="Chromosome 1"/>
</dbReference>
<gene>
    <name evidence="2" type="primary">Hypp507</name>
    <name evidence="2" type="ORF">BLAG_LOCUS1753</name>
</gene>
<evidence type="ECO:0000313" key="3">
    <source>
        <dbReference type="Proteomes" id="UP000838412"/>
    </source>
</evidence>
<reference evidence="2" key="1">
    <citation type="submission" date="2022-01" db="EMBL/GenBank/DDBJ databases">
        <authorList>
            <person name="Braso-Vives M."/>
        </authorList>
    </citation>
    <scope>NUCLEOTIDE SEQUENCE</scope>
</reference>
<feature type="region of interest" description="Disordered" evidence="1">
    <location>
        <begin position="287"/>
        <end position="346"/>
    </location>
</feature>
<name>A0A8J9YPZ8_BRALA</name>
<evidence type="ECO:0000313" key="2">
    <source>
        <dbReference type="EMBL" id="CAH1232780.1"/>
    </source>
</evidence>
<feature type="region of interest" description="Disordered" evidence="1">
    <location>
        <begin position="1"/>
        <end position="55"/>
    </location>
</feature>
<proteinExistence type="predicted"/>
<dbReference type="OrthoDB" id="10015366at2759"/>
<keyword evidence="3" id="KW-1185">Reference proteome</keyword>
<protein>
    <submittedName>
        <fullName evidence="2">Hypp507 protein</fullName>
    </submittedName>
</protein>
<dbReference type="EMBL" id="OV696686">
    <property type="protein sequence ID" value="CAH1232780.1"/>
    <property type="molecule type" value="Genomic_DNA"/>
</dbReference>
<organism evidence="2 3">
    <name type="scientific">Branchiostoma lanceolatum</name>
    <name type="common">Common lancelet</name>
    <name type="synonym">Amphioxus lanceolatum</name>
    <dbReference type="NCBI Taxonomy" id="7740"/>
    <lineage>
        <taxon>Eukaryota</taxon>
        <taxon>Metazoa</taxon>
        <taxon>Chordata</taxon>
        <taxon>Cephalochordata</taxon>
        <taxon>Leptocardii</taxon>
        <taxon>Amphioxiformes</taxon>
        <taxon>Branchiostomatidae</taxon>
        <taxon>Branchiostoma</taxon>
    </lineage>
</organism>